<dbReference type="OrthoDB" id="9792479at2"/>
<organism evidence="1 2">
    <name type="scientific">Natranaerovirga hydrolytica</name>
    <dbReference type="NCBI Taxonomy" id="680378"/>
    <lineage>
        <taxon>Bacteria</taxon>
        <taxon>Bacillati</taxon>
        <taxon>Bacillota</taxon>
        <taxon>Clostridia</taxon>
        <taxon>Lachnospirales</taxon>
        <taxon>Natranaerovirgaceae</taxon>
        <taxon>Natranaerovirga</taxon>
    </lineage>
</organism>
<evidence type="ECO:0008006" key="3">
    <source>
        <dbReference type="Google" id="ProtNLM"/>
    </source>
</evidence>
<dbReference type="Gene3D" id="3.30.1490.480">
    <property type="entry name" value="Endolytic murein transglycosylase"/>
    <property type="match status" value="1"/>
</dbReference>
<comment type="caution">
    <text evidence="1">The sequence shown here is derived from an EMBL/GenBank/DDBJ whole genome shotgun (WGS) entry which is preliminary data.</text>
</comment>
<dbReference type="EMBL" id="SMGQ01000011">
    <property type="protein sequence ID" value="TCK97923.1"/>
    <property type="molecule type" value="Genomic_DNA"/>
</dbReference>
<protein>
    <recommendedName>
        <fullName evidence="3">YceG-like family protein</fullName>
    </recommendedName>
</protein>
<sequence>MGIILASIVFALIRPTQQSVVELSEEEIIAKARALGLRTQKEFLEQNSIRHSDEEIITRAKALGMAFVTEGNSHQIEGNQSNSNDKEEVLIEAPRETIEVAILYGMTSEDVSSLLLDKKIIEDEEAFRNYLIQNNLSRRIRVGRYEMLTDMDYEEIGKIITNKN</sequence>
<name>A0A4R1N5N4_9FIRM</name>
<dbReference type="RefSeq" id="WP_132279532.1">
    <property type="nucleotide sequence ID" value="NZ_SMGQ01000011.1"/>
</dbReference>
<keyword evidence="2" id="KW-1185">Reference proteome</keyword>
<gene>
    <name evidence="1" type="ORF">EDC19_0325</name>
</gene>
<evidence type="ECO:0000313" key="2">
    <source>
        <dbReference type="Proteomes" id="UP000294545"/>
    </source>
</evidence>
<evidence type="ECO:0000313" key="1">
    <source>
        <dbReference type="EMBL" id="TCK97923.1"/>
    </source>
</evidence>
<dbReference type="AlphaFoldDB" id="A0A4R1N5N4"/>
<dbReference type="Proteomes" id="UP000294545">
    <property type="component" value="Unassembled WGS sequence"/>
</dbReference>
<reference evidence="1 2" key="1">
    <citation type="submission" date="2019-03" db="EMBL/GenBank/DDBJ databases">
        <title>Genomic Encyclopedia of Type Strains, Phase IV (KMG-IV): sequencing the most valuable type-strain genomes for metagenomic binning, comparative biology and taxonomic classification.</title>
        <authorList>
            <person name="Goeker M."/>
        </authorList>
    </citation>
    <scope>NUCLEOTIDE SEQUENCE [LARGE SCALE GENOMIC DNA]</scope>
    <source>
        <strain evidence="1 2">DSM 24176</strain>
    </source>
</reference>
<accession>A0A4R1N5N4</accession>
<proteinExistence type="predicted"/>